<organism evidence="2 3">
    <name type="scientific">Camellia sinensis</name>
    <name type="common">Tea plant</name>
    <name type="synonym">Thea sinensis</name>
    <dbReference type="NCBI Taxonomy" id="4442"/>
    <lineage>
        <taxon>Eukaryota</taxon>
        <taxon>Viridiplantae</taxon>
        <taxon>Streptophyta</taxon>
        <taxon>Embryophyta</taxon>
        <taxon>Tracheophyta</taxon>
        <taxon>Spermatophyta</taxon>
        <taxon>Magnoliopsida</taxon>
        <taxon>eudicotyledons</taxon>
        <taxon>Gunneridae</taxon>
        <taxon>Pentapetalae</taxon>
        <taxon>asterids</taxon>
        <taxon>Ericales</taxon>
        <taxon>Theaceae</taxon>
        <taxon>Camellia</taxon>
    </lineage>
</organism>
<dbReference type="InterPro" id="IPR032640">
    <property type="entry name" value="AMPK1_CBM"/>
</dbReference>
<accession>A0A7J7GAA1</accession>
<dbReference type="EMBL" id="JACBKZ010000012">
    <property type="protein sequence ID" value="KAF5937693.1"/>
    <property type="molecule type" value="Genomic_DNA"/>
</dbReference>
<gene>
    <name evidence="2" type="ORF">HYC85_025199</name>
</gene>
<dbReference type="GO" id="GO:0009507">
    <property type="term" value="C:chloroplast"/>
    <property type="evidence" value="ECO:0007669"/>
    <property type="project" value="UniProtKB-ARBA"/>
</dbReference>
<proteinExistence type="predicted"/>
<dbReference type="Proteomes" id="UP000593564">
    <property type="component" value="Unassembled WGS sequence"/>
</dbReference>
<dbReference type="InterPro" id="IPR014756">
    <property type="entry name" value="Ig_E-set"/>
</dbReference>
<reference evidence="2 3" key="2">
    <citation type="submission" date="2020-07" db="EMBL/GenBank/DDBJ databases">
        <title>Genome assembly of wild tea tree DASZ reveals pedigree and selection history of tea varieties.</title>
        <authorList>
            <person name="Zhang W."/>
        </authorList>
    </citation>
    <scope>NUCLEOTIDE SEQUENCE [LARGE SCALE GENOMIC DNA]</scope>
    <source>
        <strain evidence="3">cv. G240</strain>
        <tissue evidence="2">Leaf</tissue>
    </source>
</reference>
<evidence type="ECO:0000313" key="2">
    <source>
        <dbReference type="EMBL" id="KAF5937693.1"/>
    </source>
</evidence>
<dbReference type="Gene3D" id="2.60.40.10">
    <property type="entry name" value="Immunoglobulins"/>
    <property type="match status" value="1"/>
</dbReference>
<name>A0A7J7GAA1_CAMSI</name>
<sequence>MMAGEVEIKTSPGSPLDLARNQLIGEIPSFTLDKLLVRLSSGEISHTIRSLGRFHTILAFYKWPLCEFSYSTLYFSFVEEVEARNVLLLLSSRKEVTKKAQEEASEHYKFFVDGEWRHDEHQPFVSGNYGVVNSVFLAREPDVIPASYTPETPGRSRTFHGVSKNAAYSNIPTFLKRRKDTATAAASTFGTKRRKRN</sequence>
<reference evidence="3" key="1">
    <citation type="journal article" date="2020" name="Nat. Commun.">
        <title>Genome assembly of wild tea tree DASZ reveals pedigree and selection history of tea varieties.</title>
        <authorList>
            <person name="Zhang W."/>
            <person name="Zhang Y."/>
            <person name="Qiu H."/>
            <person name="Guo Y."/>
            <person name="Wan H."/>
            <person name="Zhang X."/>
            <person name="Scossa F."/>
            <person name="Alseekh S."/>
            <person name="Zhang Q."/>
            <person name="Wang P."/>
            <person name="Xu L."/>
            <person name="Schmidt M.H."/>
            <person name="Jia X."/>
            <person name="Li D."/>
            <person name="Zhu A."/>
            <person name="Guo F."/>
            <person name="Chen W."/>
            <person name="Ni D."/>
            <person name="Usadel B."/>
            <person name="Fernie A.R."/>
            <person name="Wen W."/>
        </authorList>
    </citation>
    <scope>NUCLEOTIDE SEQUENCE [LARGE SCALE GENOMIC DNA]</scope>
    <source>
        <strain evidence="3">cv. G240</strain>
    </source>
</reference>
<dbReference type="Pfam" id="PF16561">
    <property type="entry name" value="AMPK1_CBM"/>
    <property type="match status" value="1"/>
</dbReference>
<dbReference type="AlphaFoldDB" id="A0A7J7GAA1"/>
<protein>
    <recommendedName>
        <fullName evidence="1">AMP-activated protein kinase glycogen-binding domain-containing protein</fullName>
    </recommendedName>
</protein>
<evidence type="ECO:0000259" key="1">
    <source>
        <dbReference type="Pfam" id="PF16561"/>
    </source>
</evidence>
<dbReference type="SUPFAM" id="SSF81296">
    <property type="entry name" value="E set domains"/>
    <property type="match status" value="1"/>
</dbReference>
<comment type="caution">
    <text evidence="2">The sequence shown here is derived from an EMBL/GenBank/DDBJ whole genome shotgun (WGS) entry which is preliminary data.</text>
</comment>
<keyword evidence="3" id="KW-1185">Reference proteome</keyword>
<dbReference type="CDD" id="cd02859">
    <property type="entry name" value="E_set_AMPKbeta_like_N"/>
    <property type="match status" value="1"/>
</dbReference>
<feature type="domain" description="AMP-activated protein kinase glycogen-binding" evidence="1">
    <location>
        <begin position="102"/>
        <end position="140"/>
    </location>
</feature>
<dbReference type="InterPro" id="IPR013783">
    <property type="entry name" value="Ig-like_fold"/>
</dbReference>
<evidence type="ECO:0000313" key="3">
    <source>
        <dbReference type="Proteomes" id="UP000593564"/>
    </source>
</evidence>